<feature type="region of interest" description="Disordered" evidence="8">
    <location>
        <begin position="545"/>
        <end position="564"/>
    </location>
</feature>
<dbReference type="PROSITE" id="PS50092">
    <property type="entry name" value="TSP1"/>
    <property type="match status" value="22"/>
</dbReference>
<dbReference type="SUPFAM" id="SSF57424">
    <property type="entry name" value="LDL receptor-like module"/>
    <property type="match status" value="2"/>
</dbReference>
<dbReference type="EMBL" id="OV696695">
    <property type="protein sequence ID" value="CAH1238845.1"/>
    <property type="molecule type" value="Genomic_DNA"/>
</dbReference>
<dbReference type="Pfam" id="PF00057">
    <property type="entry name" value="Ldl_recept_a"/>
    <property type="match status" value="2"/>
</dbReference>
<keyword evidence="5" id="KW-0325">Glycoprotein</keyword>
<dbReference type="Pfam" id="PF01826">
    <property type="entry name" value="TIL"/>
    <property type="match status" value="8"/>
</dbReference>
<dbReference type="PROSITE" id="PS50184">
    <property type="entry name" value="VWFC_2"/>
    <property type="match status" value="1"/>
</dbReference>
<feature type="region of interest" description="Disordered" evidence="8">
    <location>
        <begin position="292"/>
        <end position="314"/>
    </location>
</feature>
<keyword evidence="3" id="KW-0677">Repeat</keyword>
<dbReference type="SUPFAM" id="SSF82895">
    <property type="entry name" value="TSP-1 type 1 repeat"/>
    <property type="match status" value="21"/>
</dbReference>
<dbReference type="PRINTS" id="PR00261">
    <property type="entry name" value="LDLRECEPTOR"/>
</dbReference>
<organism evidence="11 12">
    <name type="scientific">Branchiostoma lanceolatum</name>
    <name type="common">Common lancelet</name>
    <name type="synonym">Amphioxus lanceolatum</name>
    <dbReference type="NCBI Taxonomy" id="7740"/>
    <lineage>
        <taxon>Eukaryota</taxon>
        <taxon>Metazoa</taxon>
        <taxon>Chordata</taxon>
        <taxon>Cephalochordata</taxon>
        <taxon>Leptocardii</taxon>
        <taxon>Amphioxiformes</taxon>
        <taxon>Branchiostomatidae</taxon>
        <taxon>Branchiostoma</taxon>
    </lineage>
</organism>
<evidence type="ECO:0000256" key="3">
    <source>
        <dbReference type="ARBA" id="ARBA00022737"/>
    </source>
</evidence>
<dbReference type="InterPro" id="IPR002919">
    <property type="entry name" value="TIL_dom"/>
</dbReference>
<sequence>MGKTTIGTVIGTTGQTTTTGTTTETTGRTTIGTTIGTMGETTTKTTEEATTAETTIKTTGRTTTGTTIGTTGKITHGTAVVTTGKTTETTTPTTTETAGRTTTGTTIGTAGRITTGTVVGTTGKTTTETTTATTIPTTTSTTGFGTNTMTTVPKTTETTTVTTVPTTTSTTTETTSQVTTGTEAGTTLQSTIQPTTPGVITETTTSTTARTSVETTAHPTSETTTFGRATETTFPIKTGATTVTTIETTARPTTEVTTLGTTTKTTVPTTTGTTTSEKTTLGTTTVVTVPTTSTATTSRTTTKTTVPTTAGTTTTGLTTAEISTETTPPTTAITTTQATAGTTAMEETTTKSATVSTIGSTVSSVGSTSRITTTATAPTTPAVSTTRETEEITTTTVGTTSAIATTETTSAVPATTGTTVTPALTTLRGSTIEIFPTTVSTTHGKTTMETLGTTLPGPATTEKITTVTTSAPQTTPGPLSTTAETGTTVFPVFTRETTTTGGMSTQEVTGPGSATSTQHHTTGLTLTTPLETVTTSTVETTTGMATRKTTEASMTTSAPTTVPITTSTSMSTAAATTKTSAATTKAPFTTKALMSTTIPGSVTTTRVPATSGPSVFTTTQGVLTTPTIVVSTSPTTSVPYATSTVAVTIIKGATPPPCYAYSFVCDNGNCVHGNDVCNGVNDCGDGSDESQCGTTVLSPTGSPSPRFTSAYTTTPYVATTTTAYIASTAATPNCTDVQFHCTSGECIFYSQVCDGTPDCVDGSDEINCIDCIVSQWTMWGSCSRTCGIGVAKRTRTVVQEAQDGGQPCVGPYMESQTCFVESCPVDGNWSPWSLWTTCDVTCGGGTRFRYRSCSNPPPKNNGRYCEGSSGEMEYCNETPCPEGCPEGRIEVTKEECLNEEFHPCPQTCADLSEQISCTTTCDEGCYCPPDAFLQNATCVAIEECHCTYNGIEYIPGQKVSVDNCTECECVNGEMVCTEHPCPVDCGWSSWTAWTPCDQTCGTGLHERFRSTNNPPASNGGQLCEGFSRQVETCVLTQCPVITPEWSSWSSWSNCTAPCGPGEIVRTRYCYVTLDGGVVLPTGGCPGDDTETKACNLKDCEEECDDTKVHLMCGECPHSCLDLQDGVACTIGDCVPGCYCPNGMVLQDGMCVTPVECRCRVVTVTETGDTVVKEVAPGTVIQRGCNNCTCLDARIDCPDIPCHVDGEWSPWSSWSHCSATCVGNDGAVGQQVRYRSCDSPTPAYGGQECEGEYMQSQDCHADRCPIDGNWSTWTTWTDCSQSCVGGSRYRQRTCDSPAPAYGGGDCTGPPAESQECGAPCEECPPGMEYVGEESCGTTCPRTCAELSSQVMCTSECLDGCRCPHGKLLQDEVCVDPAECRCYYEGQEYDIGAVIKVGPCQNCTCIQGNMVCSEDPCPVDCGWTLWSSWGNCTKPCDGGTKRRYRSGSNPPPQDGGKPCEGVSEEVTVCNTQPCIRGWSHWTPWSDCSVTCSNGTQYRYRTCSDPPPPEGCQGDAEEHTSCDAGPCVYDGNWSPWSPWTSCSKTCDMGFTARHRECNNPPPSNGGAYCVGLASEATTCTLEECPIPQCENITGSFFDECGPSCPRSCEDIEHCYWSCEPGCYCPEGLVLNENRTACVQPAECFCLDVETDQKYPPGATIQKNCNECVCMNGKFECTDEPCPIAGNWCPWTNWMGCTRTCGFSMQHRYRTCSCPEPAHGGAMCQGTQTTAMGIGIQKEMSSCDVPTLCPTDGHWSPWGTWSGCQECVPGSETRTRTCTNPAPENNGQPCQGTSTQSRTCHMDPVECGPECVEGFVMACRLGPRSCVDIWEGTEYVENAAECQYECGCQDDTVLNNGTCTSISQCPCRFDVNDYPGVTEVLLLAEGGQYGYLTPGQVIAVDCNQCVCVNGGLDCTDHQCTTDGEWSTWSSWSNCTVTCGGGVQYRYRSCDNPPPAYGGLACTGLGEEAAHCNTQECPIHGNVGEWSEWTSCSASCGVGSRTRHRYCNDPEPLHGGMYCVESLVETSDCNLGDCPDKTCVGGKVYQACPQQCPRTCGDMQDGVTYKTCVGGKVYQACPQQCPRTCGDVQDGVTCETTACVPDCGCPEGQVDLGGVCVLLSDCPCRWNLASDSDGNPIYGEQFDSGEVVSYKCTNCTCLEGRFICNEELLVVPNWSGWSSWTACTASCGGGTQYRSRTCDNPPPVCQDLNCIGHDEETRSCNTQQCEAGCPPGKQLRPCVNTCPHTCAERTGDITCVEPYCTQGCFCPPGMVEDDAGNCVQECPCTFTVSGLGSEGEAVGQLSDGSPVYQGQEVGSGDVVHVNCNTCTCTDGHLTCTDEPCPVDGGVSSWTVWTNCSMTCGGVGVQVRTRACNSPAPAHGGQPCTETLFDTKYCHTPECPVPGGWSDWTSWSYCTVTCGGGVSHRTRTCTNPPPAHFGPDCEGHDTETIECSPEPCELGCEGGKEYTQYCTMCPRTCNELAGRSECTAMETCQLGCRCPNGTYEQDGYCVLAENCKCEIPEEILARATVAPLTMASTFDSLTFSDAEPLSDRTTLFPQEVIVGECMVCICSYGLLNCTDDELCAVKDIGSSVKSRRRYCNNPPPRPGGEYCEGDDIQEVTCNVPQCPQPGGWSSWSPWSACSATCGSGTQVRTRVCDNPPPDVPSLACPGASLQTQSCFAEEDCTSCPPNMVYHSCLPCPRSCLDLQEHVECVEHGCSCPEGLLLDGDLCVEREACPCVMVNPFIKADRPVQYPAGSLITISCNNCTCEHGRFRCTDQICDVDCNWNPWSHWTSCTKSCGVGIRTRQRTYQEPRGNGVKCRDMSYNTETEACNTDACSVDGEWSTWSHWTECDATCGGGNTRRSRTCSDPAPKNGGLECEGLAQELAVCNAEPCGTECPDGQVPDQCVNECGYRCEDFHQVEVCVEEDDCIPGCRCPDGLLLQHGECVPPALCECVDNNGNIVAPGSVVQNNCNNCTCKAGVFSCTDQPCPVACGWSTWSTWTDCSTTCGQGTQNRFRSPNNPPASNGGEECTGEQVQSQVCQLDTCTPVCTYDGVEYQVGDTLYTAECTECTCTPDGLSCLNINCSALASWEPWGTWSACDATCGGGKQTRTRTCTARTHCCDYACPGLASEEQHCNVQDCPTTSPLCQVHTEVRNLSHNSCVADNIQVSFCAGTCPSYTQINVMQPYYQTVCECCTFTLDALQPVRFVELDCGNGEKETTVLPRIERCDCIACAGGD</sequence>
<feature type="disulfide bond" evidence="7">
    <location>
        <begin position="677"/>
        <end position="692"/>
    </location>
</feature>
<dbReference type="FunFam" id="2.20.100.10:FF:000001">
    <property type="entry name" value="semaphorin-5A isoform X1"/>
    <property type="match status" value="7"/>
</dbReference>
<dbReference type="InterPro" id="IPR044004">
    <property type="entry name" value="TSP1_spondin_dom"/>
</dbReference>
<dbReference type="SMART" id="SM00192">
    <property type="entry name" value="LDLa"/>
    <property type="match status" value="2"/>
</dbReference>
<dbReference type="InterPro" id="IPR002172">
    <property type="entry name" value="LDrepeatLR_classA_rpt"/>
</dbReference>
<keyword evidence="12" id="KW-1185">Reference proteome</keyword>
<feature type="disulfide bond" evidence="7">
    <location>
        <begin position="753"/>
        <end position="768"/>
    </location>
</feature>
<feature type="disulfide bond" evidence="7">
    <location>
        <begin position="741"/>
        <end position="759"/>
    </location>
</feature>
<dbReference type="SMART" id="SM00215">
    <property type="entry name" value="VWC_out"/>
    <property type="match status" value="6"/>
</dbReference>
<feature type="disulfide bond" evidence="7">
    <location>
        <begin position="665"/>
        <end position="683"/>
    </location>
</feature>
<evidence type="ECO:0000256" key="7">
    <source>
        <dbReference type="PROSITE-ProRule" id="PRU00124"/>
    </source>
</evidence>
<gene>
    <name evidence="11" type="primary">HMCN1</name>
    <name evidence="11" type="ORF">BLAG_LOCUS3289</name>
</gene>
<feature type="domain" description="VWFC" evidence="10">
    <location>
        <begin position="1380"/>
        <end position="1435"/>
    </location>
</feature>
<dbReference type="PROSITE" id="PS50068">
    <property type="entry name" value="LDLRA_2"/>
    <property type="match status" value="2"/>
</dbReference>
<dbReference type="OrthoDB" id="6262482at2759"/>
<dbReference type="InterPro" id="IPR036084">
    <property type="entry name" value="Ser_inhib-like_sf"/>
</dbReference>
<dbReference type="PRINTS" id="PR01705">
    <property type="entry name" value="TSP1REPEAT"/>
</dbReference>
<feature type="region of interest" description="Disordered" evidence="8">
    <location>
        <begin position="85"/>
        <end position="110"/>
    </location>
</feature>
<keyword evidence="1" id="KW-0245">EGF-like domain</keyword>
<feature type="disulfide bond" evidence="7">
    <location>
        <begin position="734"/>
        <end position="746"/>
    </location>
</feature>
<protein>
    <submittedName>
        <fullName evidence="11">HMCN1 protein</fullName>
    </submittedName>
</protein>
<evidence type="ECO:0000256" key="5">
    <source>
        <dbReference type="ARBA" id="ARBA00023180"/>
    </source>
</evidence>
<dbReference type="InterPro" id="IPR036055">
    <property type="entry name" value="LDL_receptor-like_sf"/>
</dbReference>
<dbReference type="PROSITE" id="PS01225">
    <property type="entry name" value="CTCK_2"/>
    <property type="match status" value="1"/>
</dbReference>
<dbReference type="InterPro" id="IPR001007">
    <property type="entry name" value="VWF_dom"/>
</dbReference>
<dbReference type="Proteomes" id="UP000838412">
    <property type="component" value="Chromosome 10"/>
</dbReference>
<feature type="region of interest" description="Disordered" evidence="8">
    <location>
        <begin position="499"/>
        <end position="521"/>
    </location>
</feature>
<feature type="compositionally biased region" description="Low complexity" evidence="8">
    <location>
        <begin position="554"/>
        <end position="564"/>
    </location>
</feature>
<proteinExistence type="predicted"/>
<feature type="domain" description="CTCK" evidence="9">
    <location>
        <begin position="3136"/>
        <end position="3230"/>
    </location>
</feature>
<evidence type="ECO:0000313" key="11">
    <source>
        <dbReference type="EMBL" id="CAH1238845.1"/>
    </source>
</evidence>
<dbReference type="Pfam" id="PF00090">
    <property type="entry name" value="TSP_1"/>
    <property type="match status" value="21"/>
</dbReference>
<comment type="caution">
    <text evidence="6">Lacks conserved residue(s) required for the propagation of feature annotation.</text>
</comment>
<evidence type="ECO:0000256" key="8">
    <source>
        <dbReference type="SAM" id="MobiDB-lite"/>
    </source>
</evidence>
<dbReference type="Gene3D" id="2.10.70.10">
    <property type="entry name" value="Complement Module, domain 1"/>
    <property type="match status" value="2"/>
</dbReference>
<evidence type="ECO:0000256" key="6">
    <source>
        <dbReference type="PROSITE-ProRule" id="PRU00039"/>
    </source>
</evidence>
<dbReference type="CDD" id="cd00112">
    <property type="entry name" value="LDLa"/>
    <property type="match status" value="2"/>
</dbReference>
<dbReference type="Gene3D" id="2.10.25.10">
    <property type="entry name" value="Laminin"/>
    <property type="match status" value="9"/>
</dbReference>
<feature type="region of interest" description="Disordered" evidence="8">
    <location>
        <begin position="369"/>
        <end position="389"/>
    </location>
</feature>
<dbReference type="InterPro" id="IPR006207">
    <property type="entry name" value="Cys_knot_C"/>
</dbReference>
<dbReference type="Gene3D" id="2.20.100.10">
    <property type="entry name" value="Thrombospondin type-1 (TSP1) repeat"/>
    <property type="match status" value="22"/>
</dbReference>
<dbReference type="FunFam" id="2.20.100.10:FF:000007">
    <property type="entry name" value="Thrombospondin 1"/>
    <property type="match status" value="5"/>
</dbReference>
<reference evidence="11" key="1">
    <citation type="submission" date="2022-01" db="EMBL/GenBank/DDBJ databases">
        <authorList>
            <person name="Braso-Vives M."/>
        </authorList>
    </citation>
    <scope>NUCLEOTIDE SEQUENCE</scope>
</reference>
<dbReference type="InterPro" id="IPR000884">
    <property type="entry name" value="TSP1_rpt"/>
</dbReference>
<feature type="region of interest" description="Disordered" evidence="8">
    <location>
        <begin position="1"/>
        <end position="37"/>
    </location>
</feature>
<dbReference type="PANTHER" id="PTHR22906">
    <property type="entry name" value="PROPERDIN"/>
    <property type="match status" value="1"/>
</dbReference>
<dbReference type="InterPro" id="IPR052065">
    <property type="entry name" value="Compl_asym_regulator"/>
</dbReference>
<dbReference type="SUPFAM" id="SSF57567">
    <property type="entry name" value="Serine protease inhibitors"/>
    <property type="match status" value="9"/>
</dbReference>
<dbReference type="InterPro" id="IPR036383">
    <property type="entry name" value="TSP1_rpt_sf"/>
</dbReference>
<feature type="disulfide bond" evidence="7">
    <location>
        <begin position="658"/>
        <end position="670"/>
    </location>
</feature>
<evidence type="ECO:0000256" key="2">
    <source>
        <dbReference type="ARBA" id="ARBA00022729"/>
    </source>
</evidence>
<keyword evidence="2" id="KW-0732">Signal</keyword>
<evidence type="ECO:0000259" key="9">
    <source>
        <dbReference type="PROSITE" id="PS01225"/>
    </source>
</evidence>
<dbReference type="Pfam" id="PF19028">
    <property type="entry name" value="TSP1_spondin"/>
    <property type="match status" value="1"/>
</dbReference>
<accession>A0A8J9WFY9</accession>
<dbReference type="CDD" id="cd19941">
    <property type="entry name" value="TIL"/>
    <property type="match status" value="8"/>
</dbReference>
<evidence type="ECO:0000259" key="10">
    <source>
        <dbReference type="PROSITE" id="PS50184"/>
    </source>
</evidence>
<dbReference type="SUPFAM" id="SSF57603">
    <property type="entry name" value="FnI-like domain"/>
    <property type="match status" value="2"/>
</dbReference>
<name>A0A8J9WFY9_BRALA</name>
<dbReference type="PANTHER" id="PTHR22906:SF54">
    <property type="entry name" value="IG-LIKE DOMAIN-CONTAINING PROTEIN"/>
    <property type="match status" value="1"/>
</dbReference>
<dbReference type="Gene3D" id="4.10.400.10">
    <property type="entry name" value="Low-density Lipoprotein Receptor"/>
    <property type="match status" value="2"/>
</dbReference>
<evidence type="ECO:0000313" key="12">
    <source>
        <dbReference type="Proteomes" id="UP000838412"/>
    </source>
</evidence>
<evidence type="ECO:0000256" key="1">
    <source>
        <dbReference type="ARBA" id="ARBA00022536"/>
    </source>
</evidence>
<dbReference type="FunFam" id="2.20.100.10:FF:000002">
    <property type="entry name" value="Unc-5 netrin receptor C"/>
    <property type="match status" value="2"/>
</dbReference>
<evidence type="ECO:0000256" key="4">
    <source>
        <dbReference type="ARBA" id="ARBA00023157"/>
    </source>
</evidence>
<dbReference type="SMART" id="SM00209">
    <property type="entry name" value="TSP1"/>
    <property type="match status" value="22"/>
</dbReference>
<feature type="region of interest" description="Disordered" evidence="8">
    <location>
        <begin position="157"/>
        <end position="225"/>
    </location>
</feature>
<keyword evidence="4 7" id="KW-1015">Disulfide bond</keyword>